<organism evidence="3 4">
    <name type="scientific">Actinoplanes aureus</name>
    <dbReference type="NCBI Taxonomy" id="2792083"/>
    <lineage>
        <taxon>Bacteria</taxon>
        <taxon>Bacillati</taxon>
        <taxon>Actinomycetota</taxon>
        <taxon>Actinomycetes</taxon>
        <taxon>Micromonosporales</taxon>
        <taxon>Micromonosporaceae</taxon>
        <taxon>Actinoplanes</taxon>
    </lineage>
</organism>
<dbReference type="Proteomes" id="UP000598146">
    <property type="component" value="Unassembled WGS sequence"/>
</dbReference>
<keyword evidence="1" id="KW-0472">Membrane</keyword>
<name>A0A931BYQ9_9ACTN</name>
<protein>
    <submittedName>
        <fullName evidence="3">LytR C-terminal domain-containing protein</fullName>
    </submittedName>
</protein>
<reference evidence="3" key="1">
    <citation type="submission" date="2020-11" db="EMBL/GenBank/DDBJ databases">
        <title>Isolation and identification of active actinomycetes.</title>
        <authorList>
            <person name="Sun X."/>
        </authorList>
    </citation>
    <scope>NUCLEOTIDE SEQUENCE</scope>
    <source>
        <strain evidence="3">NEAU-A11</strain>
    </source>
</reference>
<dbReference type="InterPro" id="IPR027381">
    <property type="entry name" value="LytR/CpsA/Psr_C"/>
</dbReference>
<sequence length="183" mass="19602">MSFARVRALVVVGVLSVAALVFVVVALVRDSQRDFANGDGCAADAPLADIRLPDDPAEVKVKVLNGTSKSGLAEAVTSEFKNRRFAVENPSKSKTKFKGVAEIRFGPEAVGKAQLLRAYFLAQSEMVYSPKRKGPVIEIVIGDEYQQLATTTEVNQSLVEIGEPTLPPGACLKPVEAKAKNDD</sequence>
<dbReference type="RefSeq" id="WP_196411808.1">
    <property type="nucleotide sequence ID" value="NZ_JADQTO010000001.1"/>
</dbReference>
<evidence type="ECO:0000313" key="4">
    <source>
        <dbReference type="Proteomes" id="UP000598146"/>
    </source>
</evidence>
<gene>
    <name evidence="3" type="ORF">I4J89_00700</name>
</gene>
<feature type="domain" description="LytR/CpsA/Psr regulator C-terminal" evidence="2">
    <location>
        <begin position="58"/>
        <end position="145"/>
    </location>
</feature>
<comment type="caution">
    <text evidence="3">The sequence shown here is derived from an EMBL/GenBank/DDBJ whole genome shotgun (WGS) entry which is preliminary data.</text>
</comment>
<keyword evidence="4" id="KW-1185">Reference proteome</keyword>
<evidence type="ECO:0000313" key="3">
    <source>
        <dbReference type="EMBL" id="MBG0559989.1"/>
    </source>
</evidence>
<keyword evidence="1" id="KW-1133">Transmembrane helix</keyword>
<dbReference type="Gene3D" id="3.30.70.2390">
    <property type="match status" value="1"/>
</dbReference>
<dbReference type="EMBL" id="JADQTO010000001">
    <property type="protein sequence ID" value="MBG0559989.1"/>
    <property type="molecule type" value="Genomic_DNA"/>
</dbReference>
<proteinExistence type="predicted"/>
<feature type="transmembrane region" description="Helical" evidence="1">
    <location>
        <begin position="6"/>
        <end position="28"/>
    </location>
</feature>
<dbReference type="Pfam" id="PF13399">
    <property type="entry name" value="LytR_C"/>
    <property type="match status" value="1"/>
</dbReference>
<evidence type="ECO:0000259" key="2">
    <source>
        <dbReference type="Pfam" id="PF13399"/>
    </source>
</evidence>
<keyword evidence="1" id="KW-0812">Transmembrane</keyword>
<evidence type="ECO:0000256" key="1">
    <source>
        <dbReference type="SAM" id="Phobius"/>
    </source>
</evidence>
<accession>A0A931BYQ9</accession>
<dbReference type="AlphaFoldDB" id="A0A931BYQ9"/>